<dbReference type="PANTHER" id="PTHR11351">
    <property type="entry name" value="ACYL-COA DESATURASE"/>
    <property type="match status" value="1"/>
</dbReference>
<dbReference type="GO" id="GO:0006636">
    <property type="term" value="P:unsaturated fatty acid biosynthetic process"/>
    <property type="evidence" value="ECO:0007669"/>
    <property type="project" value="TreeGrafter"/>
</dbReference>
<gene>
    <name evidence="13" type="ORF">DBV15_01579</name>
</gene>
<keyword evidence="6 12" id="KW-1133">Transmembrane helix</keyword>
<keyword evidence="4 11" id="KW-0812">Transmembrane</keyword>
<comment type="caution">
    <text evidence="13">The sequence shown here is derived from an EMBL/GenBank/DDBJ whole genome shotgun (WGS) entry which is preliminary data.</text>
</comment>
<keyword evidence="5" id="KW-0276">Fatty acid metabolism</keyword>
<evidence type="ECO:0000256" key="2">
    <source>
        <dbReference type="ARBA" id="ARBA00009295"/>
    </source>
</evidence>
<dbReference type="PRINTS" id="PR00075">
    <property type="entry name" value="FACDDSATRASE"/>
</dbReference>
<evidence type="ECO:0000313" key="14">
    <source>
        <dbReference type="Proteomes" id="UP000310200"/>
    </source>
</evidence>
<comment type="similarity">
    <text evidence="2 11">Belongs to the fatty acid desaturase type 1 family.</text>
</comment>
<feature type="transmembrane region" description="Helical" evidence="12">
    <location>
        <begin position="87"/>
        <end position="109"/>
    </location>
</feature>
<keyword evidence="7 11" id="KW-0560">Oxidoreductase</keyword>
<dbReference type="CDD" id="cd03505">
    <property type="entry name" value="Delta9-FADS-like"/>
    <property type="match status" value="1"/>
</dbReference>
<evidence type="ECO:0000256" key="4">
    <source>
        <dbReference type="ARBA" id="ARBA00022692"/>
    </source>
</evidence>
<dbReference type="Proteomes" id="UP000310200">
    <property type="component" value="Unassembled WGS sequence"/>
</dbReference>
<evidence type="ECO:0000256" key="1">
    <source>
        <dbReference type="ARBA" id="ARBA00004141"/>
    </source>
</evidence>
<evidence type="ECO:0000256" key="5">
    <source>
        <dbReference type="ARBA" id="ARBA00022832"/>
    </source>
</evidence>
<keyword evidence="3 11" id="KW-0444">Lipid biosynthesis</keyword>
<evidence type="ECO:0000256" key="6">
    <source>
        <dbReference type="ARBA" id="ARBA00022989"/>
    </source>
</evidence>
<comment type="cofactor">
    <cofactor evidence="11">
        <name>Fe(2+)</name>
        <dbReference type="ChEBI" id="CHEBI:29033"/>
    </cofactor>
</comment>
<feature type="transmembrane region" description="Helical" evidence="12">
    <location>
        <begin position="56"/>
        <end position="75"/>
    </location>
</feature>
<dbReference type="GO" id="GO:0005506">
    <property type="term" value="F:iron ion binding"/>
    <property type="evidence" value="ECO:0007669"/>
    <property type="project" value="TreeGrafter"/>
</dbReference>
<dbReference type="GO" id="GO:0005789">
    <property type="term" value="C:endoplasmic reticulum membrane"/>
    <property type="evidence" value="ECO:0007669"/>
    <property type="project" value="TreeGrafter"/>
</dbReference>
<reference evidence="13 14" key="1">
    <citation type="journal article" date="2019" name="Philos. Trans. R. Soc. Lond., B, Biol. Sci.">
        <title>Ant behaviour and brain gene expression of defending hosts depend on the ecological success of the intruding social parasite.</title>
        <authorList>
            <person name="Kaur R."/>
            <person name="Stoldt M."/>
            <person name="Jongepier E."/>
            <person name="Feldmeyer B."/>
            <person name="Menzel F."/>
            <person name="Bornberg-Bauer E."/>
            <person name="Foitzik S."/>
        </authorList>
    </citation>
    <scope>NUCLEOTIDE SEQUENCE [LARGE SCALE GENOMIC DNA]</scope>
    <source>
        <tissue evidence="13">Whole body</tissue>
    </source>
</reference>
<organism evidence="13 14">
    <name type="scientific">Temnothorax longispinosus</name>
    <dbReference type="NCBI Taxonomy" id="300112"/>
    <lineage>
        <taxon>Eukaryota</taxon>
        <taxon>Metazoa</taxon>
        <taxon>Ecdysozoa</taxon>
        <taxon>Arthropoda</taxon>
        <taxon>Hexapoda</taxon>
        <taxon>Insecta</taxon>
        <taxon>Pterygota</taxon>
        <taxon>Neoptera</taxon>
        <taxon>Endopterygota</taxon>
        <taxon>Hymenoptera</taxon>
        <taxon>Apocrita</taxon>
        <taxon>Aculeata</taxon>
        <taxon>Formicoidea</taxon>
        <taxon>Formicidae</taxon>
        <taxon>Myrmicinae</taxon>
        <taxon>Temnothorax</taxon>
    </lineage>
</organism>
<protein>
    <submittedName>
        <fullName evidence="13">Acyl-CoA Delta(11) desaturase</fullName>
    </submittedName>
</protein>
<keyword evidence="9 12" id="KW-0472">Membrane</keyword>
<comment type="subcellular location">
    <subcellularLocation>
        <location evidence="1">Membrane</location>
        <topology evidence="1">Multi-pass membrane protein</topology>
    </subcellularLocation>
</comment>
<proteinExistence type="inferred from homology"/>
<feature type="transmembrane region" description="Helical" evidence="12">
    <location>
        <begin position="172"/>
        <end position="189"/>
    </location>
</feature>
<dbReference type="AlphaFoldDB" id="A0A4V3SBJ4"/>
<evidence type="ECO:0000313" key="13">
    <source>
        <dbReference type="EMBL" id="TGZ53154.1"/>
    </source>
</evidence>
<keyword evidence="10 11" id="KW-0275">Fatty acid biosynthesis</keyword>
<evidence type="ECO:0000256" key="11">
    <source>
        <dbReference type="RuleBase" id="RU000581"/>
    </source>
</evidence>
<evidence type="ECO:0000256" key="3">
    <source>
        <dbReference type="ARBA" id="ARBA00022516"/>
    </source>
</evidence>
<dbReference type="GO" id="GO:0004768">
    <property type="term" value="F:stearoyl-CoA 9-desaturase activity"/>
    <property type="evidence" value="ECO:0007669"/>
    <property type="project" value="TreeGrafter"/>
</dbReference>
<dbReference type="InterPro" id="IPR015876">
    <property type="entry name" value="Acyl-CoA_DS"/>
</dbReference>
<comment type="domain">
    <text evidence="11">The histidine box domains are involved in binding the catalytic metal ions.</text>
</comment>
<accession>A0A4V3SBJ4</accession>
<name>A0A4V3SBJ4_9HYME</name>
<evidence type="ECO:0000256" key="7">
    <source>
        <dbReference type="ARBA" id="ARBA00023002"/>
    </source>
</evidence>
<dbReference type="PANTHER" id="PTHR11351:SF26">
    <property type="entry name" value="FATTY ACID DESATURASE DOMAIN-CONTAINING PROTEIN"/>
    <property type="match status" value="1"/>
</dbReference>
<evidence type="ECO:0000256" key="10">
    <source>
        <dbReference type="ARBA" id="ARBA00023160"/>
    </source>
</evidence>
<feature type="transmembrane region" description="Helical" evidence="12">
    <location>
        <begin position="201"/>
        <end position="225"/>
    </location>
</feature>
<sequence>MTETKEENNCNSTNKSSNEMEKRSIKWTAVLFYIYLHAFGLAGLYFLFVKAKWLTVFYFLFLVTISAIGLTAGAHRLYAHNTFVATWQLRLFIMLAQTKAGVGSIYDWVFWHRMHHRYYGTERDPYNHKKGFFYSHVISNLLSAPSDLETYAKDIDMRDVDMDGYVWTQRKFYWIFFLLGLLVPVYVTIEYLDESYINSFLIIGAARLLITTNISWLVNSALLVWGLKKGDKFPVDDNSVFFLSKSYWLNYHYVIPWDWKNDEFGTYETGFITFVVKMWRELGLINQLKTATSDDVREALYKIATSKMTLNEALAEIKENAEEAAYKEKLIYRH</sequence>
<dbReference type="EMBL" id="QBLH01001083">
    <property type="protein sequence ID" value="TGZ53154.1"/>
    <property type="molecule type" value="Genomic_DNA"/>
</dbReference>
<keyword evidence="8" id="KW-0443">Lipid metabolism</keyword>
<keyword evidence="14" id="KW-1185">Reference proteome</keyword>
<feature type="transmembrane region" description="Helical" evidence="12">
    <location>
        <begin position="30"/>
        <end position="49"/>
    </location>
</feature>
<evidence type="ECO:0000256" key="12">
    <source>
        <dbReference type="SAM" id="Phobius"/>
    </source>
</evidence>
<evidence type="ECO:0000256" key="8">
    <source>
        <dbReference type="ARBA" id="ARBA00023098"/>
    </source>
</evidence>
<evidence type="ECO:0000256" key="9">
    <source>
        <dbReference type="ARBA" id="ARBA00023136"/>
    </source>
</evidence>
<dbReference type="STRING" id="300112.A0A4V3SBJ4"/>